<gene>
    <name evidence="14" type="ORF">AVDCRST_MAG88-1857</name>
</gene>
<dbReference type="InterPro" id="IPR029001">
    <property type="entry name" value="ITPase-like_fam"/>
</dbReference>
<evidence type="ECO:0000256" key="9">
    <source>
        <dbReference type="ARBA" id="ARBA00051875"/>
    </source>
</evidence>
<dbReference type="PROSITE" id="PS01137">
    <property type="entry name" value="TATD_1"/>
    <property type="match status" value="1"/>
</dbReference>
<evidence type="ECO:0000256" key="5">
    <source>
        <dbReference type="ARBA" id="ARBA00022741"/>
    </source>
</evidence>
<dbReference type="NCBIfam" id="TIGR00042">
    <property type="entry name" value="RdgB/HAM1 family non-canonical purine NTP pyrophosphatase"/>
    <property type="match status" value="1"/>
</dbReference>
<accession>A0A6J4V628</accession>
<dbReference type="PROSITE" id="PS01091">
    <property type="entry name" value="TATD_3"/>
    <property type="match status" value="1"/>
</dbReference>
<feature type="binding site" evidence="11">
    <location>
        <begin position="472"/>
        <end position="475"/>
    </location>
    <ligand>
        <name>substrate</name>
    </ligand>
</feature>
<evidence type="ECO:0000256" key="4">
    <source>
        <dbReference type="ARBA" id="ARBA00022723"/>
    </source>
</evidence>
<comment type="similarity">
    <text evidence="2">Belongs to the metallo-dependent hydrolases superfamily. TatD-type hydrolase family.</text>
</comment>
<dbReference type="GO" id="GO:0000166">
    <property type="term" value="F:nucleotide binding"/>
    <property type="evidence" value="ECO:0007669"/>
    <property type="project" value="UniProtKB-KW"/>
</dbReference>
<evidence type="ECO:0000256" key="11">
    <source>
        <dbReference type="HAMAP-Rule" id="MF_01405"/>
    </source>
</evidence>
<dbReference type="PANTHER" id="PTHR46124">
    <property type="entry name" value="D-AMINOACYL-TRNA DEACYLASE"/>
    <property type="match status" value="1"/>
</dbReference>
<dbReference type="Gene3D" id="3.90.950.10">
    <property type="match status" value="1"/>
</dbReference>
<keyword evidence="4 11" id="KW-0479">Metal-binding</keyword>
<dbReference type="SUPFAM" id="SSF51556">
    <property type="entry name" value="Metallo-dependent hydrolases"/>
    <property type="match status" value="1"/>
</dbReference>
<dbReference type="GO" id="GO:0005829">
    <property type="term" value="C:cytosol"/>
    <property type="evidence" value="ECO:0007669"/>
    <property type="project" value="TreeGrafter"/>
</dbReference>
<evidence type="ECO:0000256" key="1">
    <source>
        <dbReference type="ARBA" id="ARBA00008023"/>
    </source>
</evidence>
<dbReference type="FunFam" id="3.90.950.10:FF:000001">
    <property type="entry name" value="dITP/XTP pyrophosphatase"/>
    <property type="match status" value="1"/>
</dbReference>
<dbReference type="NCBIfam" id="NF011397">
    <property type="entry name" value="PRK14822.1"/>
    <property type="match status" value="1"/>
</dbReference>
<dbReference type="InterPro" id="IPR020922">
    <property type="entry name" value="dITP/XTP_pyrophosphatase"/>
</dbReference>
<dbReference type="InterPro" id="IPR001130">
    <property type="entry name" value="TatD-like"/>
</dbReference>
<dbReference type="GO" id="GO:0016788">
    <property type="term" value="F:hydrolase activity, acting on ester bonds"/>
    <property type="evidence" value="ECO:0007669"/>
    <property type="project" value="InterPro"/>
</dbReference>
<keyword evidence="7 11" id="KW-0460">Magnesium</keyword>
<sequence length="533" mass="55457">MATMPHAPKVTKQQGSSAESDLALSPQSLSLIDTHTHLDDGAFDPDREAVIARARAAGVRAIVNVGFDPARWASTVALCAAHEEIYAVLGLHPHEAGTWDESLARRLRAVLAGPKVIGLGEIGLDFYRDYAPHAAQRAAFRAQLAIARELALPVVLHSRAAEGEVVATLEAEGIGRGVLHSFSGTVAEARRALALGLHISLTGPVSFPKAASLRELARAIPLDRLLLETDCPYLAPQPRRGRRNEPAFLRFTAEAIAAARGEPVERIIAATGANARALFGLPVGEPAGDMVGANGGTSDAHADTRAAPGALIEGDGGERPMRTIVLATTNPGKVREFRALLAGLQVRVAGLDEVGLAAPQETGTTFAENAALKARHAAEGSGLLAVADDSGLEVDALGGAPGVYSARWAGEGAGDEANRRRLIRELAGVPDGARGARFRCAIAIAVPGGATEIVEGECEGKVVTEPRGGGGFGYDPLFLLPERGQTMAELAPAEKNAISHRARAFALALPILHDFLATPTARPLRPARAGGDG</sequence>
<dbReference type="HAMAP" id="MF_01405">
    <property type="entry name" value="Non_canon_purine_NTPase"/>
    <property type="match status" value="1"/>
</dbReference>
<dbReference type="Pfam" id="PF01725">
    <property type="entry name" value="Ham1p_like"/>
    <property type="match status" value="1"/>
</dbReference>
<protein>
    <recommendedName>
        <fullName evidence="11">dITP/XTP pyrophosphatase</fullName>
        <ecNumber evidence="11">3.6.1.66</ecNumber>
    </recommendedName>
    <alternativeName>
        <fullName evidence="11">Non-canonical purine NTP pyrophosphatase</fullName>
    </alternativeName>
    <alternativeName>
        <fullName evidence="11">Non-standard purine NTP pyrophosphatase</fullName>
    </alternativeName>
    <alternativeName>
        <fullName evidence="11">Nucleoside-triphosphate diphosphatase</fullName>
    </alternativeName>
    <alternativeName>
        <fullName evidence="11">Nucleoside-triphosphate pyrophosphatase</fullName>
        <shortName evidence="11">NTPase</shortName>
    </alternativeName>
</protein>
<keyword evidence="6 11" id="KW-0378">Hydrolase</keyword>
<keyword evidence="8 11" id="KW-0546">Nucleotide metabolism</keyword>
<feature type="binding site" evidence="11">
    <location>
        <begin position="500"/>
        <end position="501"/>
    </location>
    <ligand>
        <name>substrate</name>
    </ligand>
</feature>
<dbReference type="Pfam" id="PF01026">
    <property type="entry name" value="TatD_DNase"/>
    <property type="match status" value="1"/>
</dbReference>
<dbReference type="GO" id="GO:0036220">
    <property type="term" value="F:ITP diphosphatase activity"/>
    <property type="evidence" value="ECO:0007669"/>
    <property type="project" value="UniProtKB-UniRule"/>
</dbReference>
<evidence type="ECO:0000256" key="6">
    <source>
        <dbReference type="ARBA" id="ARBA00022801"/>
    </source>
</evidence>
<dbReference type="GO" id="GO:0035870">
    <property type="term" value="F:dITP diphosphatase activity"/>
    <property type="evidence" value="ECO:0007669"/>
    <property type="project" value="UniProtKB-UniRule"/>
</dbReference>
<comment type="function">
    <text evidence="11">Pyrophosphatase that catalyzes the hydrolysis of nucleoside triphosphates to their monophosphate derivatives, with a high preference for the non-canonical purine nucleotides XTP (xanthosine triphosphate), dITP (deoxyinosine triphosphate) and ITP. Seems to function as a house-cleaning enzyme that removes non-canonical purine nucleotides from the nucleotide pool, thus preventing their incorporation into DNA/RNA and avoiding chromosomal lesions.</text>
</comment>
<organism evidence="14">
    <name type="scientific">uncultured Thermomicrobiales bacterium</name>
    <dbReference type="NCBI Taxonomy" id="1645740"/>
    <lineage>
        <taxon>Bacteria</taxon>
        <taxon>Pseudomonadati</taxon>
        <taxon>Thermomicrobiota</taxon>
        <taxon>Thermomicrobia</taxon>
        <taxon>Thermomicrobiales</taxon>
        <taxon>environmental samples</taxon>
    </lineage>
</organism>
<dbReference type="GO" id="GO:0046872">
    <property type="term" value="F:metal ion binding"/>
    <property type="evidence" value="ECO:0007669"/>
    <property type="project" value="UniProtKB-KW"/>
</dbReference>
<dbReference type="GO" id="GO:0009117">
    <property type="term" value="P:nucleotide metabolic process"/>
    <property type="evidence" value="ECO:0007669"/>
    <property type="project" value="UniProtKB-KW"/>
</dbReference>
<comment type="subunit">
    <text evidence="3 11">Homodimer.</text>
</comment>
<dbReference type="FunFam" id="3.20.20.140:FF:000005">
    <property type="entry name" value="TatD family hydrolase"/>
    <property type="match status" value="1"/>
</dbReference>
<feature type="binding site" evidence="11">
    <location>
        <position position="389"/>
    </location>
    <ligand>
        <name>Mg(2+)</name>
        <dbReference type="ChEBI" id="CHEBI:18420"/>
    </ligand>
</feature>
<dbReference type="InterPro" id="IPR015991">
    <property type="entry name" value="TatD/YcfH-like"/>
</dbReference>
<dbReference type="GO" id="GO:0036222">
    <property type="term" value="F:XTP diphosphatase activity"/>
    <property type="evidence" value="ECO:0007669"/>
    <property type="project" value="UniProtKB-UniRule"/>
</dbReference>
<proteinExistence type="inferred from homology"/>
<evidence type="ECO:0000256" key="7">
    <source>
        <dbReference type="ARBA" id="ARBA00022842"/>
    </source>
</evidence>
<dbReference type="AlphaFoldDB" id="A0A6J4V628"/>
<comment type="catalytic activity">
    <reaction evidence="9 11">
        <text>dITP + H2O = dIMP + diphosphate + H(+)</text>
        <dbReference type="Rhea" id="RHEA:28342"/>
        <dbReference type="ChEBI" id="CHEBI:15377"/>
        <dbReference type="ChEBI" id="CHEBI:15378"/>
        <dbReference type="ChEBI" id="CHEBI:33019"/>
        <dbReference type="ChEBI" id="CHEBI:61194"/>
        <dbReference type="ChEBI" id="CHEBI:61382"/>
        <dbReference type="EC" id="3.6.1.66"/>
    </reaction>
</comment>
<evidence type="ECO:0000256" key="8">
    <source>
        <dbReference type="ARBA" id="ARBA00023080"/>
    </source>
</evidence>
<dbReference type="InterPro" id="IPR032466">
    <property type="entry name" value="Metal_Hydrolase"/>
</dbReference>
<comment type="caution">
    <text evidence="11">Lacks conserved residue(s) required for the propagation of feature annotation.</text>
</comment>
<dbReference type="CDD" id="cd00515">
    <property type="entry name" value="HAM1"/>
    <property type="match status" value="1"/>
</dbReference>
<comment type="cofactor">
    <cofactor evidence="11">
        <name>Mg(2+)</name>
        <dbReference type="ChEBI" id="CHEBI:18420"/>
    </cofactor>
    <text evidence="11">Binds 1 Mg(2+) ion per subunit.</text>
</comment>
<dbReference type="InterPro" id="IPR018228">
    <property type="entry name" value="DNase_TatD-rel_CS"/>
</dbReference>
<dbReference type="GO" id="GO:0009146">
    <property type="term" value="P:purine nucleoside triphosphate catabolic process"/>
    <property type="evidence" value="ECO:0007669"/>
    <property type="project" value="UniProtKB-UniRule"/>
</dbReference>
<comment type="catalytic activity">
    <reaction evidence="11">
        <text>ITP + H2O = IMP + diphosphate + H(+)</text>
        <dbReference type="Rhea" id="RHEA:29399"/>
        <dbReference type="ChEBI" id="CHEBI:15377"/>
        <dbReference type="ChEBI" id="CHEBI:15378"/>
        <dbReference type="ChEBI" id="CHEBI:33019"/>
        <dbReference type="ChEBI" id="CHEBI:58053"/>
        <dbReference type="ChEBI" id="CHEBI:61402"/>
        <dbReference type="EC" id="3.6.1.66"/>
    </reaction>
</comment>
<dbReference type="InterPro" id="IPR002637">
    <property type="entry name" value="RdgB/HAM1"/>
</dbReference>
<dbReference type="EC" id="3.6.1.66" evidence="11"/>
<feature type="region of interest" description="Disordered" evidence="13">
    <location>
        <begin position="1"/>
        <end position="21"/>
    </location>
</feature>
<dbReference type="CDD" id="cd01310">
    <property type="entry name" value="TatD_DNAse"/>
    <property type="match status" value="1"/>
</dbReference>
<dbReference type="GO" id="GO:0017111">
    <property type="term" value="F:ribonucleoside triphosphate phosphatase activity"/>
    <property type="evidence" value="ECO:0007669"/>
    <property type="project" value="InterPro"/>
</dbReference>
<dbReference type="EMBL" id="CADCWM010000514">
    <property type="protein sequence ID" value="CAA9565588.1"/>
    <property type="molecule type" value="Genomic_DNA"/>
</dbReference>
<feature type="active site" description="Proton acceptor" evidence="11">
    <location>
        <position position="389"/>
    </location>
</feature>
<feature type="compositionally biased region" description="Polar residues" evidence="13">
    <location>
        <begin position="11"/>
        <end position="21"/>
    </location>
</feature>
<evidence type="ECO:0000313" key="14">
    <source>
        <dbReference type="EMBL" id="CAA9565588.1"/>
    </source>
</evidence>
<dbReference type="SUPFAM" id="SSF52972">
    <property type="entry name" value="ITPase-like"/>
    <property type="match status" value="1"/>
</dbReference>
<evidence type="ECO:0000256" key="10">
    <source>
        <dbReference type="ARBA" id="ARBA00052017"/>
    </source>
</evidence>
<dbReference type="NCBIfam" id="TIGR00010">
    <property type="entry name" value="YchF/TatD family DNA exonuclease"/>
    <property type="match status" value="1"/>
</dbReference>
<keyword evidence="5 11" id="KW-0547">Nucleotide-binding</keyword>
<feature type="binding site" evidence="11">
    <location>
        <begin position="328"/>
        <end position="333"/>
    </location>
    <ligand>
        <name>substrate</name>
    </ligand>
</feature>
<dbReference type="Gene3D" id="3.20.20.140">
    <property type="entry name" value="Metal-dependent hydrolases"/>
    <property type="match status" value="1"/>
</dbReference>
<comment type="catalytic activity">
    <reaction evidence="10 11">
        <text>XTP + H2O = XMP + diphosphate + H(+)</text>
        <dbReference type="Rhea" id="RHEA:28610"/>
        <dbReference type="ChEBI" id="CHEBI:15377"/>
        <dbReference type="ChEBI" id="CHEBI:15378"/>
        <dbReference type="ChEBI" id="CHEBI:33019"/>
        <dbReference type="ChEBI" id="CHEBI:57464"/>
        <dbReference type="ChEBI" id="CHEBI:61314"/>
        <dbReference type="EC" id="3.6.1.66"/>
    </reaction>
</comment>
<dbReference type="GO" id="GO:0004536">
    <property type="term" value="F:DNA nuclease activity"/>
    <property type="evidence" value="ECO:0007669"/>
    <property type="project" value="InterPro"/>
</dbReference>
<evidence type="ECO:0000256" key="2">
    <source>
        <dbReference type="ARBA" id="ARBA00009275"/>
    </source>
</evidence>
<name>A0A6J4V628_9BACT</name>
<evidence type="ECO:0000256" key="13">
    <source>
        <dbReference type="SAM" id="MobiDB-lite"/>
    </source>
</evidence>
<evidence type="ECO:0000256" key="3">
    <source>
        <dbReference type="ARBA" id="ARBA00011738"/>
    </source>
</evidence>
<feature type="binding site" evidence="11">
    <location>
        <position position="495"/>
    </location>
    <ligand>
        <name>substrate</name>
    </ligand>
</feature>
<comment type="similarity">
    <text evidence="1 11 12">Belongs to the HAM1 NTPase family.</text>
</comment>
<reference evidence="14" key="1">
    <citation type="submission" date="2020-02" db="EMBL/GenBank/DDBJ databases">
        <authorList>
            <person name="Meier V. D."/>
        </authorList>
    </citation>
    <scope>NUCLEOTIDE SEQUENCE</scope>
    <source>
        <strain evidence="14">AVDCRST_MAG88</strain>
    </source>
</reference>
<evidence type="ECO:0000256" key="12">
    <source>
        <dbReference type="RuleBase" id="RU003781"/>
    </source>
</evidence>
<feature type="binding site" evidence="11">
    <location>
        <position position="390"/>
    </location>
    <ligand>
        <name>substrate</name>
    </ligand>
</feature>
<dbReference type="PANTHER" id="PTHR46124:SF2">
    <property type="entry name" value="D-AMINOACYL-TRNA DEACYLASE"/>
    <property type="match status" value="1"/>
</dbReference>